<keyword evidence="2 6" id="KW-0472">Membrane</keyword>
<evidence type="ECO:0000256" key="5">
    <source>
        <dbReference type="ARBA" id="ARBA00023288"/>
    </source>
</evidence>
<dbReference type="PANTHER" id="PTHR38098">
    <property type="entry name" value="LPS-ASSEMBLY LIPOPROTEIN LPTE"/>
    <property type="match status" value="1"/>
</dbReference>
<keyword evidence="5 6" id="KW-0449">Lipoprotein</keyword>
<evidence type="ECO:0000256" key="1">
    <source>
        <dbReference type="ARBA" id="ARBA00022729"/>
    </source>
</evidence>
<dbReference type="Proteomes" id="UP000027987">
    <property type="component" value="Chromosome"/>
</dbReference>
<dbReference type="PROSITE" id="PS51257">
    <property type="entry name" value="PROKAR_LIPOPROTEIN"/>
    <property type="match status" value="1"/>
</dbReference>
<dbReference type="STRING" id="1217721.HY57_09115"/>
<keyword evidence="4 6" id="KW-0998">Cell outer membrane</keyword>
<evidence type="ECO:0000313" key="10">
    <source>
        <dbReference type="Proteomes" id="UP000027987"/>
    </source>
</evidence>
<sequence>MKSMSRVVKASLLLMSLLSLAACGFHLRQNVALPPAMQRVHVVSGNLNMQRGLERALAASGVTVEDHGGADIAEFNVPVAAFTTETLSVSGAARVTEYTVRYHVEFDAHDGTGQPLVPHQRIDMQRNFSYDATNTIGTQAQVDAIQSALNDDMVQAILFRLQAAGRHPGQTAAAAAAQDVQPASSSSTH</sequence>
<feature type="region of interest" description="Disordered" evidence="7">
    <location>
        <begin position="170"/>
        <end position="189"/>
    </location>
</feature>
<evidence type="ECO:0000256" key="8">
    <source>
        <dbReference type="SAM" id="SignalP"/>
    </source>
</evidence>
<gene>
    <name evidence="6" type="primary">lptE</name>
    <name evidence="9" type="ORF">HY57_09115</name>
</gene>
<dbReference type="Gene3D" id="3.30.160.150">
    <property type="entry name" value="Lipoprotein like domain"/>
    <property type="match status" value="1"/>
</dbReference>
<protein>
    <recommendedName>
        <fullName evidence="6">LPS-assembly lipoprotein LptE</fullName>
    </recommendedName>
</protein>
<dbReference type="GO" id="GO:0009279">
    <property type="term" value="C:cell outer membrane"/>
    <property type="evidence" value="ECO:0007669"/>
    <property type="project" value="UniProtKB-SubCell"/>
</dbReference>
<feature type="signal peptide" evidence="8">
    <location>
        <begin position="1"/>
        <end position="21"/>
    </location>
</feature>
<dbReference type="HAMAP" id="MF_01186">
    <property type="entry name" value="LPS_assembly_LptE"/>
    <property type="match status" value="1"/>
</dbReference>
<dbReference type="KEGG" id="dja:HY57_09115"/>
<evidence type="ECO:0000256" key="7">
    <source>
        <dbReference type="SAM" id="MobiDB-lite"/>
    </source>
</evidence>
<dbReference type="GO" id="GO:0043165">
    <property type="term" value="P:Gram-negative-bacterium-type cell outer membrane assembly"/>
    <property type="evidence" value="ECO:0007669"/>
    <property type="project" value="UniProtKB-UniRule"/>
</dbReference>
<accession>A0A075K0R3</accession>
<organism evidence="9 10">
    <name type="scientific">Dyella japonica A8</name>
    <dbReference type="NCBI Taxonomy" id="1217721"/>
    <lineage>
        <taxon>Bacteria</taxon>
        <taxon>Pseudomonadati</taxon>
        <taxon>Pseudomonadota</taxon>
        <taxon>Gammaproteobacteria</taxon>
        <taxon>Lysobacterales</taxon>
        <taxon>Rhodanobacteraceae</taxon>
        <taxon>Dyella</taxon>
    </lineage>
</organism>
<comment type="subunit">
    <text evidence="6">Component of the lipopolysaccharide transport and assembly complex. Interacts with LptD.</text>
</comment>
<dbReference type="GO" id="GO:1990351">
    <property type="term" value="C:transporter complex"/>
    <property type="evidence" value="ECO:0007669"/>
    <property type="project" value="TreeGrafter"/>
</dbReference>
<comment type="subcellular location">
    <subcellularLocation>
        <location evidence="6">Cell outer membrane</location>
        <topology evidence="6">Lipid-anchor</topology>
    </subcellularLocation>
</comment>
<dbReference type="AlphaFoldDB" id="A0A075K0R3"/>
<proteinExistence type="inferred from homology"/>
<dbReference type="PATRIC" id="fig|1217721.7.peg.1888"/>
<dbReference type="HOGENOM" id="CLU_103309_2_0_6"/>
<comment type="function">
    <text evidence="6">Together with LptD, is involved in the assembly of lipopolysaccharide (LPS) at the surface of the outer membrane. Required for the proper assembly of LptD. Binds LPS and may serve as the LPS recognition site at the outer membrane.</text>
</comment>
<keyword evidence="3 6" id="KW-0564">Palmitate</keyword>
<keyword evidence="10" id="KW-1185">Reference proteome</keyword>
<dbReference type="EMBL" id="CP008884">
    <property type="protein sequence ID" value="AIF47420.1"/>
    <property type="molecule type" value="Genomic_DNA"/>
</dbReference>
<dbReference type="InterPro" id="IPR007485">
    <property type="entry name" value="LPS_assembly_LptE"/>
</dbReference>
<evidence type="ECO:0000256" key="4">
    <source>
        <dbReference type="ARBA" id="ARBA00023237"/>
    </source>
</evidence>
<feature type="chain" id="PRO_5008818805" description="LPS-assembly lipoprotein LptE" evidence="8">
    <location>
        <begin position="22"/>
        <end position="189"/>
    </location>
</feature>
<evidence type="ECO:0000313" key="9">
    <source>
        <dbReference type="EMBL" id="AIF47420.1"/>
    </source>
</evidence>
<keyword evidence="1 6" id="KW-0732">Signal</keyword>
<dbReference type="Pfam" id="PF04390">
    <property type="entry name" value="LptE"/>
    <property type="match status" value="1"/>
</dbReference>
<comment type="similarity">
    <text evidence="6">Belongs to the LptE lipoprotein family.</text>
</comment>
<evidence type="ECO:0000256" key="6">
    <source>
        <dbReference type="HAMAP-Rule" id="MF_01186"/>
    </source>
</evidence>
<name>A0A075K0R3_9GAMM</name>
<evidence type="ECO:0000256" key="3">
    <source>
        <dbReference type="ARBA" id="ARBA00023139"/>
    </source>
</evidence>
<dbReference type="GO" id="GO:0015920">
    <property type="term" value="P:lipopolysaccharide transport"/>
    <property type="evidence" value="ECO:0007669"/>
    <property type="project" value="TreeGrafter"/>
</dbReference>
<dbReference type="PANTHER" id="PTHR38098:SF1">
    <property type="entry name" value="LPS-ASSEMBLY LIPOPROTEIN LPTE"/>
    <property type="match status" value="1"/>
</dbReference>
<reference evidence="9 10" key="1">
    <citation type="submission" date="2014-07" db="EMBL/GenBank/DDBJ databases">
        <title>Complete Genome Sequence of Dyella japonica Strain A8 Isolated from Malaysian Tropical Soil.</title>
        <authorList>
            <person name="Hui R.K.H."/>
            <person name="Chen J.-W."/>
            <person name="Chan K.-G."/>
            <person name="Leung F.C.C."/>
        </authorList>
    </citation>
    <scope>NUCLEOTIDE SEQUENCE [LARGE SCALE GENOMIC DNA]</scope>
    <source>
        <strain evidence="9 10">A8</strain>
    </source>
</reference>
<dbReference type="GO" id="GO:0001530">
    <property type="term" value="F:lipopolysaccharide binding"/>
    <property type="evidence" value="ECO:0007669"/>
    <property type="project" value="TreeGrafter"/>
</dbReference>
<evidence type="ECO:0000256" key="2">
    <source>
        <dbReference type="ARBA" id="ARBA00023136"/>
    </source>
</evidence>